<keyword evidence="1 8" id="KW-0436">Ligase</keyword>
<dbReference type="Proteomes" id="UP000490800">
    <property type="component" value="Unassembled WGS sequence"/>
</dbReference>
<dbReference type="AlphaFoldDB" id="A0A7X3FFR2"/>
<comment type="caution">
    <text evidence="8">The sequence shown here is derived from an EMBL/GenBank/DDBJ whole genome shotgun (WGS) entry which is preliminary data.</text>
</comment>
<dbReference type="GO" id="GO:0140096">
    <property type="term" value="F:catalytic activity, acting on a protein"/>
    <property type="evidence" value="ECO:0007669"/>
    <property type="project" value="UniProtKB-ARBA"/>
</dbReference>
<feature type="compositionally biased region" description="Basic and acidic residues" evidence="6">
    <location>
        <begin position="229"/>
        <end position="245"/>
    </location>
</feature>
<dbReference type="EMBL" id="RHLK01000002">
    <property type="protein sequence ID" value="MVO98857.1"/>
    <property type="molecule type" value="Genomic_DNA"/>
</dbReference>
<organism evidence="8 9">
    <name type="scientific">Paenibacillus lutrae</name>
    <dbReference type="NCBI Taxonomy" id="2078573"/>
    <lineage>
        <taxon>Bacteria</taxon>
        <taxon>Bacillati</taxon>
        <taxon>Bacillota</taxon>
        <taxon>Bacilli</taxon>
        <taxon>Bacillales</taxon>
        <taxon>Paenibacillaceae</taxon>
        <taxon>Paenibacillus</taxon>
    </lineage>
</organism>
<evidence type="ECO:0000256" key="6">
    <source>
        <dbReference type="SAM" id="MobiDB-lite"/>
    </source>
</evidence>
<keyword evidence="9" id="KW-1185">Reference proteome</keyword>
<keyword evidence="3" id="KW-0067">ATP-binding</keyword>
<gene>
    <name evidence="8" type="ORF">EDM21_04880</name>
</gene>
<dbReference type="InterPro" id="IPR006195">
    <property type="entry name" value="aa-tRNA-synth_II"/>
</dbReference>
<dbReference type="Pfam" id="PF00587">
    <property type="entry name" value="tRNA-synt_2b"/>
    <property type="match status" value="1"/>
</dbReference>
<dbReference type="GO" id="GO:0004812">
    <property type="term" value="F:aminoacyl-tRNA ligase activity"/>
    <property type="evidence" value="ECO:0007669"/>
    <property type="project" value="UniProtKB-KW"/>
</dbReference>
<dbReference type="GO" id="GO:0005524">
    <property type="term" value="F:ATP binding"/>
    <property type="evidence" value="ECO:0007669"/>
    <property type="project" value="UniProtKB-KW"/>
</dbReference>
<dbReference type="InterPro" id="IPR045864">
    <property type="entry name" value="aa-tRNA-synth_II/BPL/LPL"/>
</dbReference>
<evidence type="ECO:0000256" key="2">
    <source>
        <dbReference type="ARBA" id="ARBA00022741"/>
    </source>
</evidence>
<keyword evidence="4" id="KW-0648">Protein biosynthesis</keyword>
<evidence type="ECO:0000313" key="9">
    <source>
        <dbReference type="Proteomes" id="UP000490800"/>
    </source>
</evidence>
<evidence type="ECO:0000256" key="1">
    <source>
        <dbReference type="ARBA" id="ARBA00022598"/>
    </source>
</evidence>
<keyword evidence="2" id="KW-0547">Nucleotide-binding</keyword>
<protein>
    <submittedName>
        <fullName evidence="8">tRNA ligase</fullName>
    </submittedName>
</protein>
<dbReference type="Gene3D" id="3.30.930.10">
    <property type="entry name" value="Bira Bifunctional Protein, Domain 2"/>
    <property type="match status" value="1"/>
</dbReference>
<evidence type="ECO:0000256" key="5">
    <source>
        <dbReference type="ARBA" id="ARBA00023146"/>
    </source>
</evidence>
<evidence type="ECO:0000256" key="4">
    <source>
        <dbReference type="ARBA" id="ARBA00022917"/>
    </source>
</evidence>
<feature type="domain" description="Aminoacyl-transfer RNA synthetases class-II family profile" evidence="7">
    <location>
        <begin position="257"/>
        <end position="402"/>
    </location>
</feature>
<dbReference type="PROSITE" id="PS50862">
    <property type="entry name" value="AA_TRNA_LIGASE_II"/>
    <property type="match status" value="1"/>
</dbReference>
<dbReference type="GO" id="GO:0006418">
    <property type="term" value="P:tRNA aminoacylation for protein translation"/>
    <property type="evidence" value="ECO:0007669"/>
    <property type="project" value="InterPro"/>
</dbReference>
<keyword evidence="5" id="KW-0030">Aminoacyl-tRNA synthetase</keyword>
<reference evidence="8 9" key="1">
    <citation type="journal article" date="2019" name="Microorganisms">
        <title>Paenibacillus lutrae sp. nov., A Chitinolytic Species Isolated from A River Otter in Castril Natural Park, Granada, Spain.</title>
        <authorList>
            <person name="Rodriguez M."/>
            <person name="Reina J.C."/>
            <person name="Bejar V."/>
            <person name="Llamas I."/>
        </authorList>
    </citation>
    <scope>NUCLEOTIDE SEQUENCE [LARGE SCALE GENOMIC DNA]</scope>
    <source>
        <strain evidence="8 9">N10</strain>
    </source>
</reference>
<feature type="region of interest" description="Disordered" evidence="6">
    <location>
        <begin position="205"/>
        <end position="245"/>
    </location>
</feature>
<proteinExistence type="predicted"/>
<dbReference type="OrthoDB" id="583154at2"/>
<sequence>MRIQVPMDRVKRAGDLSQLAEKVYYLSVDIKHVSWDAGGMNIEYTGADGEELLLRLDALCTALAAGRKLPYKRLRDNRSPRRPKLREASAEPLYAGSPVLQGAQVLLEQAVVRLLRTRADAAGAVLRKYPTLIPEEVIRKSGYLRNFPQNVYAVSEFRHQFDTLEGVRSSLSAGEPLDSLMQPSGAYMQPCVCYHVYEECSRDGLPQTDPGSEAGAAGCDFAAAGGSGREPDERMPGPERGREPVPEPFPFRLFSAYGTCYRHEHDSRISESRLREFGMFEMVYIGAAEAVKQMRADLLEDTWALFGALGLQGYVESASDPFFLPEDGDRRMFQLAAESKFELRCTTSGGDDFAVTSFNVCGDVLCRAFGIGGSGSYPHSGCTAFGVDRWVQAILDAWGPDPAGWPALIRGHL</sequence>
<dbReference type="GO" id="GO:0016740">
    <property type="term" value="F:transferase activity"/>
    <property type="evidence" value="ECO:0007669"/>
    <property type="project" value="UniProtKB-ARBA"/>
</dbReference>
<dbReference type="InterPro" id="IPR002314">
    <property type="entry name" value="aa-tRNA-synt_IIb"/>
</dbReference>
<feature type="compositionally biased region" description="Low complexity" evidence="6">
    <location>
        <begin position="214"/>
        <end position="224"/>
    </location>
</feature>
<name>A0A7X3FFR2_9BACL</name>
<evidence type="ECO:0000313" key="8">
    <source>
        <dbReference type="EMBL" id="MVO98857.1"/>
    </source>
</evidence>
<evidence type="ECO:0000256" key="3">
    <source>
        <dbReference type="ARBA" id="ARBA00022840"/>
    </source>
</evidence>
<evidence type="ECO:0000259" key="7">
    <source>
        <dbReference type="PROSITE" id="PS50862"/>
    </source>
</evidence>
<accession>A0A7X3FFR2</accession>
<dbReference type="SUPFAM" id="SSF55681">
    <property type="entry name" value="Class II aaRS and biotin synthetases"/>
    <property type="match status" value="1"/>
</dbReference>